<dbReference type="Gene3D" id="1.20.5.170">
    <property type="match status" value="1"/>
</dbReference>
<feature type="coiled-coil region" evidence="5">
    <location>
        <begin position="353"/>
        <end position="440"/>
    </location>
</feature>
<dbReference type="STRING" id="282301.A0A267FHK8"/>
<gene>
    <name evidence="8" type="ORF">BOX15_Mlig015143g1</name>
</gene>
<dbReference type="PANTHER" id="PTHR45721:SF12">
    <property type="entry name" value="INTERMEDIATE FILAMENT PROTEIN IFA-1"/>
    <property type="match status" value="1"/>
</dbReference>
<evidence type="ECO:0000256" key="4">
    <source>
        <dbReference type="RuleBase" id="RU000685"/>
    </source>
</evidence>
<dbReference type="EMBL" id="NIVC01001021">
    <property type="protein sequence ID" value="PAA73275.1"/>
    <property type="molecule type" value="Genomic_DNA"/>
</dbReference>
<dbReference type="GO" id="GO:0005652">
    <property type="term" value="C:nuclear lamina"/>
    <property type="evidence" value="ECO:0007669"/>
    <property type="project" value="TreeGrafter"/>
</dbReference>
<dbReference type="Pfam" id="PF00038">
    <property type="entry name" value="Filament"/>
    <property type="match status" value="1"/>
</dbReference>
<dbReference type="SUPFAM" id="SSF64593">
    <property type="entry name" value="Intermediate filament protein, coiled coil region"/>
    <property type="match status" value="2"/>
</dbReference>
<dbReference type="GO" id="GO:0005882">
    <property type="term" value="C:intermediate filament"/>
    <property type="evidence" value="ECO:0007669"/>
    <property type="project" value="UniProtKB-UniRule"/>
</dbReference>
<keyword evidence="9" id="KW-1185">Reference proteome</keyword>
<dbReference type="SMART" id="SM01391">
    <property type="entry name" value="Filament"/>
    <property type="match status" value="1"/>
</dbReference>
<evidence type="ECO:0000256" key="6">
    <source>
        <dbReference type="SAM" id="MobiDB-lite"/>
    </source>
</evidence>
<dbReference type="GO" id="GO:0090435">
    <property type="term" value="P:protein localization to nuclear envelope"/>
    <property type="evidence" value="ECO:0007669"/>
    <property type="project" value="TreeGrafter"/>
</dbReference>
<dbReference type="AlphaFoldDB" id="A0A267FHK8"/>
<dbReference type="Proteomes" id="UP000215902">
    <property type="component" value="Unassembled WGS sequence"/>
</dbReference>
<evidence type="ECO:0000256" key="2">
    <source>
        <dbReference type="ARBA" id="ARBA00023054"/>
    </source>
</evidence>
<dbReference type="Gene3D" id="1.20.5.1160">
    <property type="entry name" value="Vasodilator-stimulated phosphoprotein"/>
    <property type="match status" value="2"/>
</dbReference>
<keyword evidence="2 3" id="KW-0175">Coiled coil</keyword>
<evidence type="ECO:0000313" key="9">
    <source>
        <dbReference type="Proteomes" id="UP000215902"/>
    </source>
</evidence>
<dbReference type="InterPro" id="IPR039008">
    <property type="entry name" value="IF_rod_dom"/>
</dbReference>
<feature type="compositionally biased region" description="Polar residues" evidence="6">
    <location>
        <begin position="1"/>
        <end position="26"/>
    </location>
</feature>
<dbReference type="GO" id="GO:0006998">
    <property type="term" value="P:nuclear envelope organization"/>
    <property type="evidence" value="ECO:0007669"/>
    <property type="project" value="TreeGrafter"/>
</dbReference>
<dbReference type="InterPro" id="IPR018039">
    <property type="entry name" value="IF_conserved"/>
</dbReference>
<name>A0A267FHK8_9PLAT</name>
<keyword evidence="1 3" id="KW-0403">Intermediate filament</keyword>
<reference evidence="8 9" key="1">
    <citation type="submission" date="2017-06" db="EMBL/GenBank/DDBJ databases">
        <title>A platform for efficient transgenesis in Macrostomum lignano, a flatworm model organism for stem cell research.</title>
        <authorList>
            <person name="Berezikov E."/>
        </authorList>
    </citation>
    <scope>NUCLEOTIDE SEQUENCE [LARGE SCALE GENOMIC DNA]</scope>
    <source>
        <strain evidence="8">DV1</strain>
        <tissue evidence="8">Whole organism</tissue>
    </source>
</reference>
<comment type="similarity">
    <text evidence="3 4">Belongs to the intermediate filament family.</text>
</comment>
<dbReference type="Gene3D" id="2.60.40.1260">
    <property type="entry name" value="Lamin Tail domain"/>
    <property type="match status" value="1"/>
</dbReference>
<dbReference type="GO" id="GO:0031507">
    <property type="term" value="P:heterochromatin formation"/>
    <property type="evidence" value="ECO:0007669"/>
    <property type="project" value="TreeGrafter"/>
</dbReference>
<organism evidence="8 9">
    <name type="scientific">Macrostomum lignano</name>
    <dbReference type="NCBI Taxonomy" id="282301"/>
    <lineage>
        <taxon>Eukaryota</taxon>
        <taxon>Metazoa</taxon>
        <taxon>Spiralia</taxon>
        <taxon>Lophotrochozoa</taxon>
        <taxon>Platyhelminthes</taxon>
        <taxon>Rhabditophora</taxon>
        <taxon>Macrostomorpha</taxon>
        <taxon>Macrostomida</taxon>
        <taxon>Macrostomidae</taxon>
        <taxon>Macrostomum</taxon>
    </lineage>
</organism>
<dbReference type="GO" id="GO:0051664">
    <property type="term" value="P:nuclear pore localization"/>
    <property type="evidence" value="ECO:0007669"/>
    <property type="project" value="TreeGrafter"/>
</dbReference>
<dbReference type="GO" id="GO:0005200">
    <property type="term" value="F:structural constituent of cytoskeleton"/>
    <property type="evidence" value="ECO:0007669"/>
    <property type="project" value="TreeGrafter"/>
</dbReference>
<dbReference type="PROSITE" id="PS51842">
    <property type="entry name" value="IF_ROD_2"/>
    <property type="match status" value="1"/>
</dbReference>
<evidence type="ECO:0000259" key="7">
    <source>
        <dbReference type="PROSITE" id="PS51842"/>
    </source>
</evidence>
<dbReference type="InterPro" id="IPR016451">
    <property type="entry name" value="Intermed_filament_ifa/ifb"/>
</dbReference>
<dbReference type="PROSITE" id="PS00226">
    <property type="entry name" value="IF_ROD_1"/>
    <property type="match status" value="1"/>
</dbReference>
<evidence type="ECO:0000256" key="5">
    <source>
        <dbReference type="SAM" id="Coils"/>
    </source>
</evidence>
<feature type="domain" description="IF rod" evidence="7">
    <location>
        <begin position="102"/>
        <end position="455"/>
    </location>
</feature>
<feature type="coiled-coil region" evidence="5">
    <location>
        <begin position="254"/>
        <end position="288"/>
    </location>
</feature>
<comment type="caution">
    <text evidence="8">The sequence shown here is derived from an EMBL/GenBank/DDBJ whole genome shotgun (WGS) entry which is preliminary data.</text>
</comment>
<evidence type="ECO:0000313" key="8">
    <source>
        <dbReference type="EMBL" id="PAA73275.1"/>
    </source>
</evidence>
<evidence type="ECO:0000256" key="3">
    <source>
        <dbReference type="PIRNR" id="PIRNR005546"/>
    </source>
</evidence>
<dbReference type="PANTHER" id="PTHR45721">
    <property type="entry name" value="LAMIN DM0-RELATED"/>
    <property type="match status" value="1"/>
</dbReference>
<evidence type="ECO:0000256" key="1">
    <source>
        <dbReference type="ARBA" id="ARBA00022754"/>
    </source>
</evidence>
<dbReference type="InterPro" id="IPR036415">
    <property type="entry name" value="Lamin_tail_dom_sf"/>
</dbReference>
<dbReference type="SUPFAM" id="SSF74853">
    <property type="entry name" value="Lamin A/C globular tail domain"/>
    <property type="match status" value="1"/>
</dbReference>
<feature type="coiled-coil region" evidence="5">
    <location>
        <begin position="99"/>
        <end position="225"/>
    </location>
</feature>
<accession>A0A267FHK8</accession>
<dbReference type="OrthoDB" id="2441647at2759"/>
<dbReference type="PIRSF" id="PIRSF005546">
    <property type="entry name" value="Intermed_filamnt_Ifb-2"/>
    <property type="match status" value="1"/>
</dbReference>
<dbReference type="GO" id="GO:0007097">
    <property type="term" value="P:nuclear migration"/>
    <property type="evidence" value="ECO:0007669"/>
    <property type="project" value="TreeGrafter"/>
</dbReference>
<feature type="region of interest" description="Disordered" evidence="6">
    <location>
        <begin position="1"/>
        <end position="35"/>
    </location>
</feature>
<proteinExistence type="inferred from homology"/>
<protein>
    <recommendedName>
        <fullName evidence="7">IF rod domain-containing protein</fullName>
    </recommendedName>
</protein>
<sequence length="636" mass="72127">MSTSSSNNAQSMTTVKTTRYNVQTSGASGGSSLGFRGPIASPKTVVINRTLPGVAAARDLLDASSTMRSVNISRSFSGGGGGRSGAAVAADVSSMLTGREKEKRDMQELNERLAGYIEKVRFLEAQNKKLSNELQQLKDRWGKETEKIKLTYETELQQLRKLLEDAEKHKAEAEVRISSLEDQLNELQVLLDEANRMHQVDRETIDKLNQQMADYDGEISLLRRRVAAFDEERARDQRETKRLRDDVSRLRTDLDTETLNHINAENAAQSLREELDFLKQVHESELKELAILAYRDTTNENREFWRNEMSQALHDIQREYEVKLDSMRSEIEAQYSVKVQEARTTNTRDNLELAHLREESKRIKGQMTDARNRIPELEARNAQLERELEELRREMEEAERECEMTKSQLRADLASSNATLEEYMRELQVLMDAKLSLELEIHAYRKLLEGEEVRINQRAQETITQRSSTVEKTSVSVEQQQLPSPAAAQQMNLVKGEMSAKTTYQRTAKGNVSIQECSPDGKFVLLENTGKKKEDIGVGNCLATLTITGRRCATPCQWALCWTMDSERPLRSGPVATGLWAAQRRPRGRRAQLGRRCQHRHLAVQHGGRGASHAQPEDGLFGKLNVSFRLGITEKP</sequence>